<keyword evidence="1" id="KW-0812">Transmembrane</keyword>
<feature type="domain" description="EamA" evidence="2">
    <location>
        <begin position="5"/>
        <end position="136"/>
    </location>
</feature>
<dbReference type="EMBL" id="CP040846">
    <property type="protein sequence ID" value="QDA31995.1"/>
    <property type="molecule type" value="Genomic_DNA"/>
</dbReference>
<evidence type="ECO:0000256" key="1">
    <source>
        <dbReference type="SAM" id="Phobius"/>
    </source>
</evidence>
<keyword evidence="1" id="KW-0472">Membrane</keyword>
<dbReference type="InterPro" id="IPR000620">
    <property type="entry name" value="EamA_dom"/>
</dbReference>
<dbReference type="AlphaFoldDB" id="A0A4Y5SMJ3"/>
<accession>A0A4Y5SMJ3</accession>
<dbReference type="Pfam" id="PF00892">
    <property type="entry name" value="EamA"/>
    <property type="match status" value="2"/>
</dbReference>
<organism evidence="3 4">
    <name type="scientific">Thermococcus indicus</name>
    <dbReference type="NCBI Taxonomy" id="2586643"/>
    <lineage>
        <taxon>Archaea</taxon>
        <taxon>Methanobacteriati</taxon>
        <taxon>Methanobacteriota</taxon>
        <taxon>Thermococci</taxon>
        <taxon>Thermococcales</taxon>
        <taxon>Thermococcaceae</taxon>
        <taxon>Thermococcus</taxon>
    </lineage>
</organism>
<feature type="transmembrane region" description="Helical" evidence="1">
    <location>
        <begin position="38"/>
        <end position="56"/>
    </location>
</feature>
<protein>
    <submittedName>
        <fullName evidence="3">DMT family transporter</fullName>
    </submittedName>
</protein>
<evidence type="ECO:0000313" key="3">
    <source>
        <dbReference type="EMBL" id="QDA31995.1"/>
    </source>
</evidence>
<dbReference type="SUPFAM" id="SSF103481">
    <property type="entry name" value="Multidrug resistance efflux transporter EmrE"/>
    <property type="match status" value="2"/>
</dbReference>
<dbReference type="Proteomes" id="UP000306007">
    <property type="component" value="Chromosome"/>
</dbReference>
<dbReference type="RefSeq" id="WP_139681320.1">
    <property type="nucleotide sequence ID" value="NZ_CP040846.1"/>
</dbReference>
<gene>
    <name evidence="3" type="ORF">FH039_10785</name>
</gene>
<dbReference type="KEGG" id="tic:FH039_10785"/>
<name>A0A4Y5SMJ3_9EURY</name>
<keyword evidence="1" id="KW-1133">Transmembrane helix</keyword>
<feature type="transmembrane region" description="Helical" evidence="1">
    <location>
        <begin position="6"/>
        <end position="26"/>
    </location>
</feature>
<evidence type="ECO:0000313" key="4">
    <source>
        <dbReference type="Proteomes" id="UP000306007"/>
    </source>
</evidence>
<dbReference type="GeneID" id="40475675"/>
<dbReference type="OrthoDB" id="86193at2157"/>
<dbReference type="PANTHER" id="PTHR22911">
    <property type="entry name" value="ACYL-MALONYL CONDENSING ENZYME-RELATED"/>
    <property type="match status" value="1"/>
</dbReference>
<dbReference type="GO" id="GO:0016020">
    <property type="term" value="C:membrane"/>
    <property type="evidence" value="ECO:0007669"/>
    <property type="project" value="InterPro"/>
</dbReference>
<dbReference type="Gene3D" id="1.10.3730.20">
    <property type="match status" value="1"/>
</dbReference>
<feature type="transmembrane region" description="Helical" evidence="1">
    <location>
        <begin position="208"/>
        <end position="229"/>
    </location>
</feature>
<sequence length="286" mass="30469">MSVILGVILALSAAFVWALASVLSKVSMRGISPLTLNVVRLFMGSAFYIPLVLYLGPPKLSGFEWVILVISGVVGFTLADWFFLEGMNILGVSRAAILVTFHPILTMFVAHYTLGRPLTAGLLAGAFAITVAVVITASEGRSTGGVSWKGVVYVFLAQLLWTFAVIVTDWLVEGSSAFSIIGLRIGFGALAGLLFLPRIGEDVKKLNLRGWGLVFVITLFGTILGQYFFALALKFAGSSIATPVTESTPIMASLMAVAFLKEPLTKKLAYAMALTTIGILVIGLWG</sequence>
<feature type="transmembrane region" description="Helical" evidence="1">
    <location>
        <begin position="95"/>
        <end position="114"/>
    </location>
</feature>
<feature type="domain" description="EamA" evidence="2">
    <location>
        <begin position="149"/>
        <end position="283"/>
    </location>
</feature>
<feature type="transmembrane region" description="Helical" evidence="1">
    <location>
        <begin position="150"/>
        <end position="171"/>
    </location>
</feature>
<reference evidence="3 4" key="1">
    <citation type="submission" date="2019-06" db="EMBL/GenBank/DDBJ databases">
        <title>Thermococcus indicus sp. nov., a Fe(III)-reducing hyperthermophilic archaeon isolated from the Onnuri vent field of the Central Indian Ocean ridge.</title>
        <authorList>
            <person name="Lim J.K."/>
            <person name="Kim Y.J."/>
            <person name="Kwon K.K."/>
        </authorList>
    </citation>
    <scope>NUCLEOTIDE SEQUENCE [LARGE SCALE GENOMIC DNA]</scope>
    <source>
        <strain evidence="3 4">IOH1</strain>
    </source>
</reference>
<feature type="transmembrane region" description="Helical" evidence="1">
    <location>
        <begin position="62"/>
        <end position="83"/>
    </location>
</feature>
<keyword evidence="4" id="KW-1185">Reference proteome</keyword>
<evidence type="ECO:0000259" key="2">
    <source>
        <dbReference type="Pfam" id="PF00892"/>
    </source>
</evidence>
<proteinExistence type="predicted"/>
<feature type="transmembrane region" description="Helical" evidence="1">
    <location>
        <begin position="120"/>
        <end position="138"/>
    </location>
</feature>
<feature type="transmembrane region" description="Helical" evidence="1">
    <location>
        <begin position="267"/>
        <end position="285"/>
    </location>
</feature>
<dbReference type="InterPro" id="IPR037185">
    <property type="entry name" value="EmrE-like"/>
</dbReference>
<feature type="transmembrane region" description="Helical" evidence="1">
    <location>
        <begin position="177"/>
        <end position="196"/>
    </location>
</feature>